<feature type="domain" description="DNA/pantothenate metabolism flavoprotein C-terminal" evidence="2">
    <location>
        <begin position="162"/>
        <end position="257"/>
    </location>
</feature>
<gene>
    <name evidence="3" type="ORF">niasHT_033276</name>
</gene>
<protein>
    <recommendedName>
        <fullName evidence="2">DNA/pantothenate metabolism flavoprotein C-terminal domain-containing protein</fullName>
    </recommendedName>
</protein>
<evidence type="ECO:0000256" key="1">
    <source>
        <dbReference type="ARBA" id="ARBA00005703"/>
    </source>
</evidence>
<dbReference type="PANTHER" id="PTHR12290">
    <property type="entry name" value="CORNICHON-RELATED"/>
    <property type="match status" value="1"/>
</dbReference>
<reference evidence="3 4" key="1">
    <citation type="submission" date="2024-10" db="EMBL/GenBank/DDBJ databases">
        <authorList>
            <person name="Kim D."/>
        </authorList>
    </citation>
    <scope>NUCLEOTIDE SEQUENCE [LARGE SCALE GENOMIC DNA]</scope>
    <source>
        <strain evidence="3">BH-2024</strain>
    </source>
</reference>
<accession>A0ABD2I4I8</accession>
<dbReference type="Proteomes" id="UP001620626">
    <property type="component" value="Unassembled WGS sequence"/>
</dbReference>
<comment type="caution">
    <text evidence="3">The sequence shown here is derived from an EMBL/GenBank/DDBJ whole genome shotgun (WGS) entry which is preliminary data.</text>
</comment>
<name>A0ABD2I4I8_9BILA</name>
<dbReference type="Gene3D" id="3.40.50.10300">
    <property type="entry name" value="CoaB-like"/>
    <property type="match status" value="1"/>
</dbReference>
<keyword evidence="4" id="KW-1185">Reference proteome</keyword>
<evidence type="ECO:0000259" key="2">
    <source>
        <dbReference type="Pfam" id="PF04127"/>
    </source>
</evidence>
<proteinExistence type="inferred from homology"/>
<dbReference type="EMBL" id="JBICBT010001298">
    <property type="protein sequence ID" value="KAL3074068.1"/>
    <property type="molecule type" value="Genomic_DNA"/>
</dbReference>
<dbReference type="Pfam" id="PF04127">
    <property type="entry name" value="DFP"/>
    <property type="match status" value="1"/>
</dbReference>
<dbReference type="InterPro" id="IPR035929">
    <property type="entry name" value="CoaB-like_sf"/>
</dbReference>
<evidence type="ECO:0000313" key="4">
    <source>
        <dbReference type="Proteomes" id="UP001620626"/>
    </source>
</evidence>
<sequence>MPHAPLAHCSSVSMEPAVLQALITAFLDRVNADRTQRVVLVTSGGTRVKLEKNAVRAIENFSMGTRGAVSAEYFLRQGYNVIFFYRDESLKPFSRKYSHIFEHLETTDDGQVKVVGFPGLADDLADFKRYADRLLFVPFTDVGQYLHDLEIIGHCLHSCGPNALIYLAAAVSDFYIREEKLPTHKIQSRGLEDGELQLTLSIVPKILERLVDKVVPNAYIVSFKLETDESILIGKARDALEKYRHNAVIGNIMQQRKRHVTFVYPRSEDRAPEDIWLSEEAIDQGKEIEEQIVAKLFDQHAEFVRRAATRQRPQQQ</sequence>
<comment type="similarity">
    <text evidence="1">Belongs to the PPC synthetase family.</text>
</comment>
<organism evidence="3 4">
    <name type="scientific">Heterodera trifolii</name>
    <dbReference type="NCBI Taxonomy" id="157864"/>
    <lineage>
        <taxon>Eukaryota</taxon>
        <taxon>Metazoa</taxon>
        <taxon>Ecdysozoa</taxon>
        <taxon>Nematoda</taxon>
        <taxon>Chromadorea</taxon>
        <taxon>Rhabditida</taxon>
        <taxon>Tylenchina</taxon>
        <taxon>Tylenchomorpha</taxon>
        <taxon>Tylenchoidea</taxon>
        <taxon>Heteroderidae</taxon>
        <taxon>Heteroderinae</taxon>
        <taxon>Heterodera</taxon>
    </lineage>
</organism>
<dbReference type="GO" id="GO:0015937">
    <property type="term" value="P:coenzyme A biosynthetic process"/>
    <property type="evidence" value="ECO:0007669"/>
    <property type="project" value="UniProtKB-ARBA"/>
</dbReference>
<dbReference type="GO" id="GO:0003824">
    <property type="term" value="F:catalytic activity"/>
    <property type="evidence" value="ECO:0007669"/>
    <property type="project" value="UniProtKB-ARBA"/>
</dbReference>
<evidence type="ECO:0000313" key="3">
    <source>
        <dbReference type="EMBL" id="KAL3074068.1"/>
    </source>
</evidence>
<dbReference type="SUPFAM" id="SSF102645">
    <property type="entry name" value="CoaB-like"/>
    <property type="match status" value="1"/>
</dbReference>
<dbReference type="AlphaFoldDB" id="A0ABD2I4I8"/>
<dbReference type="InterPro" id="IPR007085">
    <property type="entry name" value="DNA/pantothenate-metab_flavo_C"/>
</dbReference>